<evidence type="ECO:0000256" key="9">
    <source>
        <dbReference type="ARBA" id="ARBA00047937"/>
    </source>
</evidence>
<gene>
    <name evidence="10" type="primary">glyS</name>
    <name evidence="12" type="ORF">CHM34_09365</name>
</gene>
<dbReference type="InterPro" id="IPR015944">
    <property type="entry name" value="Gly-tRNA-synth_bsu"/>
</dbReference>
<dbReference type="OrthoDB" id="9775440at2"/>
<name>A0A235B6R1_9BACL</name>
<evidence type="ECO:0000259" key="11">
    <source>
        <dbReference type="Pfam" id="PF05746"/>
    </source>
</evidence>
<dbReference type="NCBIfam" id="TIGR00211">
    <property type="entry name" value="glyS"/>
    <property type="match status" value="1"/>
</dbReference>
<evidence type="ECO:0000256" key="7">
    <source>
        <dbReference type="ARBA" id="ARBA00022917"/>
    </source>
</evidence>
<dbReference type="Pfam" id="PF05746">
    <property type="entry name" value="DALR_1"/>
    <property type="match status" value="1"/>
</dbReference>
<evidence type="ECO:0000256" key="1">
    <source>
        <dbReference type="ARBA" id="ARBA00004496"/>
    </source>
</evidence>
<evidence type="ECO:0000256" key="4">
    <source>
        <dbReference type="ARBA" id="ARBA00022598"/>
    </source>
</evidence>
<keyword evidence="5 10" id="KW-0547">Nucleotide-binding</keyword>
<comment type="similarity">
    <text evidence="2 10">Belongs to the class-II aminoacyl-tRNA synthetase family.</text>
</comment>
<keyword evidence="8 10" id="KW-0030">Aminoacyl-tRNA synthetase</keyword>
<dbReference type="PRINTS" id="PR01045">
    <property type="entry name" value="TRNASYNTHGB"/>
</dbReference>
<dbReference type="InterPro" id="IPR008909">
    <property type="entry name" value="DALR_anticod-bd"/>
</dbReference>
<dbReference type="GO" id="GO:0005524">
    <property type="term" value="F:ATP binding"/>
    <property type="evidence" value="ECO:0007669"/>
    <property type="project" value="UniProtKB-UniRule"/>
</dbReference>
<dbReference type="EMBL" id="NOWF01000005">
    <property type="protein sequence ID" value="OYD07679.1"/>
    <property type="molecule type" value="Genomic_DNA"/>
</dbReference>
<keyword evidence="3 10" id="KW-0963">Cytoplasm</keyword>
<dbReference type="EC" id="6.1.1.14" evidence="10"/>
<evidence type="ECO:0000256" key="5">
    <source>
        <dbReference type="ARBA" id="ARBA00022741"/>
    </source>
</evidence>
<comment type="caution">
    <text evidence="12">The sequence shown here is derived from an EMBL/GenBank/DDBJ whole genome shotgun (WGS) entry which is preliminary data.</text>
</comment>
<organism evidence="12 13">
    <name type="scientific">Paludifilum halophilum</name>
    <dbReference type="NCBI Taxonomy" id="1642702"/>
    <lineage>
        <taxon>Bacteria</taxon>
        <taxon>Bacillati</taxon>
        <taxon>Bacillota</taxon>
        <taxon>Bacilli</taxon>
        <taxon>Bacillales</taxon>
        <taxon>Thermoactinomycetaceae</taxon>
        <taxon>Paludifilum</taxon>
    </lineage>
</organism>
<dbReference type="GO" id="GO:0006420">
    <property type="term" value="P:arginyl-tRNA aminoacylation"/>
    <property type="evidence" value="ECO:0007669"/>
    <property type="project" value="InterPro"/>
</dbReference>
<dbReference type="GO" id="GO:0004814">
    <property type="term" value="F:arginine-tRNA ligase activity"/>
    <property type="evidence" value="ECO:0007669"/>
    <property type="project" value="InterPro"/>
</dbReference>
<dbReference type="PANTHER" id="PTHR30075:SF2">
    <property type="entry name" value="GLYCINE--TRNA LIGASE, CHLOROPLASTIC_MITOCHONDRIAL 2"/>
    <property type="match status" value="1"/>
</dbReference>
<evidence type="ECO:0000313" key="12">
    <source>
        <dbReference type="EMBL" id="OYD07679.1"/>
    </source>
</evidence>
<evidence type="ECO:0000256" key="2">
    <source>
        <dbReference type="ARBA" id="ARBA00008226"/>
    </source>
</evidence>
<evidence type="ECO:0000256" key="6">
    <source>
        <dbReference type="ARBA" id="ARBA00022840"/>
    </source>
</evidence>
<accession>A0A235B6R1</accession>
<dbReference type="PROSITE" id="PS50861">
    <property type="entry name" value="AA_TRNA_LIGASE_II_GLYAB"/>
    <property type="match status" value="1"/>
</dbReference>
<proteinExistence type="inferred from homology"/>
<sequence>MTDRDLLLEIGCEEIPARFVEGAAAQLSEKLSAWLKQNRIAFRFARTYATPRRLAIVVQGVAEKQTDMEEEVKGPPRRIAVSEDGGWTKAAEGFARKQGIRVDDLQSKELKGETYIFARKHHAGRPTVDLLREGLPALFESLHFPKTMRWSSRRTRFIRPVRWMVCLFGEETVPVEWAGITASNRTRGHRFLGEETVVTAPDRYVDALRDQWVVADIEERRSAIRKQLSQMEREQGWRIPIDEGLLDEVTHLVEYPTALYGSFDESFLELPAAVLITTMREHQRYFPVEGPDGELLPYFVTVRNGDDTALDQVAKGNEKVLDARLADARFFYDEDLKLPIRKAVEKLDHVVYFEDLGTIGDQMRRIRSLVLQMAYRLGLEAGEVQQVLRAAEIAKFDLSTNMVDEFPELSGVMGEEYARKAGEDPVVARTILEHHYPRFSGDTLPPSTLGALISLADKVDAVVSAFSIGIQPTGSQDPYGLRRRAAGAVQILVEKGWTSISLDDIISIALERLDSDGWLKRPREEVKKELVSFFNMRLKPVLQEEGIRYDLIDAVLASDTSFPRLVLEKAKVLSAQVEQEGFKHVVEGFSRAANLAEKGKQGVQVNPDHFQEQAEQELFNAVHTAAEAFQQGRSRHDARRMYEAISTLAPVIHDFFDRVLVMADDETVRHNRLALLRRIDDLVSGFAAFKKIVFA</sequence>
<dbReference type="PANTHER" id="PTHR30075">
    <property type="entry name" value="GLYCYL-TRNA SYNTHETASE"/>
    <property type="match status" value="1"/>
</dbReference>
<dbReference type="GO" id="GO:0006426">
    <property type="term" value="P:glycyl-tRNA aminoacylation"/>
    <property type="evidence" value="ECO:0007669"/>
    <property type="project" value="UniProtKB-UniRule"/>
</dbReference>
<dbReference type="RefSeq" id="WP_094264350.1">
    <property type="nucleotide sequence ID" value="NZ_NOWF01000005.1"/>
</dbReference>
<dbReference type="InterPro" id="IPR006194">
    <property type="entry name" value="Gly-tRNA-synth_heterodimer"/>
</dbReference>
<dbReference type="GO" id="GO:0004820">
    <property type="term" value="F:glycine-tRNA ligase activity"/>
    <property type="evidence" value="ECO:0007669"/>
    <property type="project" value="UniProtKB-UniRule"/>
</dbReference>
<comment type="subunit">
    <text evidence="10">Tetramer of two alpha and two beta subunits.</text>
</comment>
<dbReference type="Pfam" id="PF02092">
    <property type="entry name" value="tRNA_synt_2f"/>
    <property type="match status" value="1"/>
</dbReference>
<dbReference type="Proteomes" id="UP000215459">
    <property type="component" value="Unassembled WGS sequence"/>
</dbReference>
<keyword evidence="6 10" id="KW-0067">ATP-binding</keyword>
<keyword evidence="4 10" id="KW-0436">Ligase</keyword>
<feature type="domain" description="DALR anticodon binding" evidence="11">
    <location>
        <begin position="589"/>
        <end position="679"/>
    </location>
</feature>
<keyword evidence="13" id="KW-1185">Reference proteome</keyword>
<evidence type="ECO:0000256" key="10">
    <source>
        <dbReference type="HAMAP-Rule" id="MF_00255"/>
    </source>
</evidence>
<evidence type="ECO:0000256" key="3">
    <source>
        <dbReference type="ARBA" id="ARBA00022490"/>
    </source>
</evidence>
<dbReference type="SUPFAM" id="SSF109604">
    <property type="entry name" value="HD-domain/PDEase-like"/>
    <property type="match status" value="1"/>
</dbReference>
<reference evidence="12 13" key="1">
    <citation type="submission" date="2017-07" db="EMBL/GenBank/DDBJ databases">
        <title>The genome sequence of Paludifilum halophilum highlights mechanisms for microbial adaptation to high salt environemnts.</title>
        <authorList>
            <person name="Belbahri L."/>
        </authorList>
    </citation>
    <scope>NUCLEOTIDE SEQUENCE [LARGE SCALE GENOMIC DNA]</scope>
    <source>
        <strain evidence="12 13">DSM 102817</strain>
    </source>
</reference>
<comment type="subcellular location">
    <subcellularLocation>
        <location evidence="1 10">Cytoplasm</location>
    </subcellularLocation>
</comment>
<dbReference type="GO" id="GO:0005829">
    <property type="term" value="C:cytosol"/>
    <property type="evidence" value="ECO:0007669"/>
    <property type="project" value="TreeGrafter"/>
</dbReference>
<comment type="catalytic activity">
    <reaction evidence="9 10">
        <text>tRNA(Gly) + glycine + ATP = glycyl-tRNA(Gly) + AMP + diphosphate</text>
        <dbReference type="Rhea" id="RHEA:16013"/>
        <dbReference type="Rhea" id="RHEA-COMP:9664"/>
        <dbReference type="Rhea" id="RHEA-COMP:9683"/>
        <dbReference type="ChEBI" id="CHEBI:30616"/>
        <dbReference type="ChEBI" id="CHEBI:33019"/>
        <dbReference type="ChEBI" id="CHEBI:57305"/>
        <dbReference type="ChEBI" id="CHEBI:78442"/>
        <dbReference type="ChEBI" id="CHEBI:78522"/>
        <dbReference type="ChEBI" id="CHEBI:456215"/>
        <dbReference type="EC" id="6.1.1.14"/>
    </reaction>
</comment>
<evidence type="ECO:0000256" key="8">
    <source>
        <dbReference type="ARBA" id="ARBA00023146"/>
    </source>
</evidence>
<evidence type="ECO:0000313" key="13">
    <source>
        <dbReference type="Proteomes" id="UP000215459"/>
    </source>
</evidence>
<dbReference type="HAMAP" id="MF_00255">
    <property type="entry name" value="Gly_tRNA_synth_beta"/>
    <property type="match status" value="1"/>
</dbReference>
<dbReference type="AlphaFoldDB" id="A0A235B6R1"/>
<protein>
    <recommendedName>
        <fullName evidence="10">Glycine--tRNA ligase beta subunit</fullName>
        <ecNumber evidence="10">6.1.1.14</ecNumber>
    </recommendedName>
    <alternativeName>
        <fullName evidence="10">Glycyl-tRNA synthetase beta subunit</fullName>
        <shortName evidence="10">GlyRS</shortName>
    </alternativeName>
</protein>
<keyword evidence="7 10" id="KW-0648">Protein biosynthesis</keyword>